<dbReference type="EMBL" id="CP049057">
    <property type="protein sequence ID" value="QIE59121.1"/>
    <property type="molecule type" value="Genomic_DNA"/>
</dbReference>
<proteinExistence type="predicted"/>
<dbReference type="AlphaFoldDB" id="A0A6G6GN46"/>
<gene>
    <name evidence="1" type="ORF">G5B37_05980</name>
</gene>
<protein>
    <submittedName>
        <fullName evidence="1">Uncharacterized protein</fullName>
    </submittedName>
</protein>
<accession>A0A6G6GN46</accession>
<evidence type="ECO:0000313" key="2">
    <source>
        <dbReference type="Proteomes" id="UP000505306"/>
    </source>
</evidence>
<name>A0A6G6GN46_9FLAO</name>
<dbReference type="RefSeq" id="WP_164679150.1">
    <property type="nucleotide sequence ID" value="NZ_CP049057.1"/>
</dbReference>
<evidence type="ECO:0000313" key="1">
    <source>
        <dbReference type="EMBL" id="QIE59121.1"/>
    </source>
</evidence>
<dbReference type="Proteomes" id="UP000505306">
    <property type="component" value="Chromosome"/>
</dbReference>
<reference evidence="1 2" key="1">
    <citation type="submission" date="2020-02" db="EMBL/GenBank/DDBJ databases">
        <title>Complete genome sequence of Flavobacteriaceae bacterium.</title>
        <authorList>
            <person name="Kim S.-J."/>
            <person name="Kim Y.-S."/>
            <person name="Kim K.-H."/>
        </authorList>
    </citation>
    <scope>NUCLEOTIDE SEQUENCE [LARGE SCALE GENOMIC DNA]</scope>
    <source>
        <strain evidence="1 2">RR4-40</strain>
    </source>
</reference>
<keyword evidence="2" id="KW-1185">Reference proteome</keyword>
<dbReference type="KEGG" id="mgel:G5B37_05980"/>
<sequence length="126" mass="14692">MTNQHQIVQDEMRKLISKSCVFTENLSRDYYGFQKSLLKFYFGAIDVTIDFDQQTILLWNSQPRNTDNYRLYDCGDAVAARVSYSNLEETLKGCLEEGETQARFYKTMLFHYNNHTDDSNVMSVSA</sequence>
<organism evidence="1 2">
    <name type="scientific">Rasiella rasia</name>
    <dbReference type="NCBI Taxonomy" id="2744027"/>
    <lineage>
        <taxon>Bacteria</taxon>
        <taxon>Pseudomonadati</taxon>
        <taxon>Bacteroidota</taxon>
        <taxon>Flavobacteriia</taxon>
        <taxon>Flavobacteriales</taxon>
        <taxon>Flavobacteriaceae</taxon>
        <taxon>Rasiella</taxon>
    </lineage>
</organism>